<gene>
    <name evidence="2" type="ORF">NBR_LOCUS19536</name>
</gene>
<accession>A0A0N4YQL2</accession>
<evidence type="ECO:0000256" key="1">
    <source>
        <dbReference type="SAM" id="MobiDB-lite"/>
    </source>
</evidence>
<proteinExistence type="predicted"/>
<evidence type="ECO:0000313" key="3">
    <source>
        <dbReference type="Proteomes" id="UP000271162"/>
    </source>
</evidence>
<evidence type="ECO:0000313" key="4">
    <source>
        <dbReference type="WBParaSite" id="NBR_0001953401-mRNA-1"/>
    </source>
</evidence>
<dbReference type="Proteomes" id="UP000271162">
    <property type="component" value="Unassembled WGS sequence"/>
</dbReference>
<protein>
    <submittedName>
        <fullName evidence="2 4">Uncharacterized protein</fullName>
    </submittedName>
</protein>
<feature type="region of interest" description="Disordered" evidence="1">
    <location>
        <begin position="23"/>
        <end position="43"/>
    </location>
</feature>
<reference evidence="2 3" key="2">
    <citation type="submission" date="2018-11" db="EMBL/GenBank/DDBJ databases">
        <authorList>
            <consortium name="Pathogen Informatics"/>
        </authorList>
    </citation>
    <scope>NUCLEOTIDE SEQUENCE [LARGE SCALE GENOMIC DNA]</scope>
</reference>
<dbReference type="AlphaFoldDB" id="A0A0N4YQL2"/>
<dbReference type="EMBL" id="UYSL01024260">
    <property type="protein sequence ID" value="VDL83270.1"/>
    <property type="molecule type" value="Genomic_DNA"/>
</dbReference>
<dbReference type="WBParaSite" id="NBR_0001953401-mRNA-1">
    <property type="protein sequence ID" value="NBR_0001953401-mRNA-1"/>
    <property type="gene ID" value="NBR_0001953401"/>
</dbReference>
<sequence length="98" mass="11425">MHRLHVMQRWVFAQKQREQLQPLAVRQQQQRQRRRQQQQQQQARYGCGLENQAKTHAQTCSGVGSNLLGTTENFYNVPTSQATSEMQALQIVRLDSCQ</sequence>
<evidence type="ECO:0000313" key="2">
    <source>
        <dbReference type="EMBL" id="VDL83270.1"/>
    </source>
</evidence>
<reference evidence="4" key="1">
    <citation type="submission" date="2017-02" db="UniProtKB">
        <authorList>
            <consortium name="WormBaseParasite"/>
        </authorList>
    </citation>
    <scope>IDENTIFICATION</scope>
</reference>
<name>A0A0N4YQL2_NIPBR</name>
<keyword evidence="3" id="KW-1185">Reference proteome</keyword>
<organism evidence="4">
    <name type="scientific">Nippostrongylus brasiliensis</name>
    <name type="common">Rat hookworm</name>
    <dbReference type="NCBI Taxonomy" id="27835"/>
    <lineage>
        <taxon>Eukaryota</taxon>
        <taxon>Metazoa</taxon>
        <taxon>Ecdysozoa</taxon>
        <taxon>Nematoda</taxon>
        <taxon>Chromadorea</taxon>
        <taxon>Rhabditida</taxon>
        <taxon>Rhabditina</taxon>
        <taxon>Rhabditomorpha</taxon>
        <taxon>Strongyloidea</taxon>
        <taxon>Heligmosomidae</taxon>
        <taxon>Nippostrongylus</taxon>
    </lineage>
</organism>